<keyword evidence="2" id="KW-0812">Transmembrane</keyword>
<dbReference type="GO" id="GO:0043488">
    <property type="term" value="P:regulation of mRNA stability"/>
    <property type="evidence" value="ECO:0007669"/>
    <property type="project" value="TreeGrafter"/>
</dbReference>
<feature type="domain" description="CSD" evidence="3">
    <location>
        <begin position="6"/>
        <end position="71"/>
    </location>
</feature>
<dbReference type="PANTHER" id="PTHR12962">
    <property type="entry name" value="CALCIUM-REGULATED HEAT STABLE PROTEIN CRHSP-24-RELATED"/>
    <property type="match status" value="1"/>
</dbReference>
<dbReference type="InterPro" id="IPR012340">
    <property type="entry name" value="NA-bd_OB-fold"/>
</dbReference>
<name>A8H117_SHEPA</name>
<dbReference type="SMART" id="SM00357">
    <property type="entry name" value="CSP"/>
    <property type="match status" value="1"/>
</dbReference>
<keyword evidence="4" id="KW-0238">DNA-binding</keyword>
<evidence type="ECO:0000313" key="5">
    <source>
        <dbReference type="Proteomes" id="UP000002608"/>
    </source>
</evidence>
<evidence type="ECO:0000313" key="4">
    <source>
        <dbReference type="EMBL" id="ABV86254.1"/>
    </source>
</evidence>
<evidence type="ECO:0000259" key="3">
    <source>
        <dbReference type="PROSITE" id="PS51857"/>
    </source>
</evidence>
<dbReference type="CDD" id="cd04458">
    <property type="entry name" value="CSP_CDS"/>
    <property type="match status" value="1"/>
</dbReference>
<dbReference type="Gene3D" id="2.40.50.140">
    <property type="entry name" value="Nucleic acid-binding proteins"/>
    <property type="match status" value="1"/>
</dbReference>
<evidence type="ECO:0000256" key="1">
    <source>
        <dbReference type="ARBA" id="ARBA00022553"/>
    </source>
</evidence>
<dbReference type="Pfam" id="PF00313">
    <property type="entry name" value="CSD"/>
    <property type="match status" value="1"/>
</dbReference>
<protein>
    <submittedName>
        <fullName evidence="4">Cold-shock DNA-binding domain protein</fullName>
    </submittedName>
</protein>
<dbReference type="Proteomes" id="UP000002608">
    <property type="component" value="Chromosome"/>
</dbReference>
<feature type="transmembrane region" description="Helical" evidence="2">
    <location>
        <begin position="114"/>
        <end position="132"/>
    </location>
</feature>
<dbReference type="GO" id="GO:0003730">
    <property type="term" value="F:mRNA 3'-UTR binding"/>
    <property type="evidence" value="ECO:0007669"/>
    <property type="project" value="TreeGrafter"/>
</dbReference>
<dbReference type="AlphaFoldDB" id="A8H117"/>
<dbReference type="OrthoDB" id="72963at2"/>
<dbReference type="InterPro" id="IPR002059">
    <property type="entry name" value="CSP_DNA-bd"/>
</dbReference>
<dbReference type="SUPFAM" id="SSF50249">
    <property type="entry name" value="Nucleic acid-binding proteins"/>
    <property type="match status" value="1"/>
</dbReference>
<dbReference type="EMBL" id="CP000851">
    <property type="protein sequence ID" value="ABV86254.1"/>
    <property type="molecule type" value="Genomic_DNA"/>
</dbReference>
<keyword evidence="5" id="KW-1185">Reference proteome</keyword>
<reference evidence="4 5" key="1">
    <citation type="submission" date="2007-10" db="EMBL/GenBank/DDBJ databases">
        <title>Complete sequence of Shewanella pealeana ATCC 700345.</title>
        <authorList>
            <consortium name="US DOE Joint Genome Institute"/>
            <person name="Copeland A."/>
            <person name="Lucas S."/>
            <person name="Lapidus A."/>
            <person name="Barry K."/>
            <person name="Glavina del Rio T."/>
            <person name="Dalin E."/>
            <person name="Tice H."/>
            <person name="Pitluck S."/>
            <person name="Chertkov O."/>
            <person name="Brettin T."/>
            <person name="Bruce D."/>
            <person name="Detter J.C."/>
            <person name="Han C."/>
            <person name="Schmutz J."/>
            <person name="Larimer F."/>
            <person name="Land M."/>
            <person name="Hauser L."/>
            <person name="Kyrpides N."/>
            <person name="Kim E."/>
            <person name="Zhao J.-S.Z."/>
            <person name="Manno D."/>
            <person name="Hawari J."/>
            <person name="Richardson P."/>
        </authorList>
    </citation>
    <scope>NUCLEOTIDE SEQUENCE [LARGE SCALE GENOMIC DNA]</scope>
    <source>
        <strain evidence="5">ATCC 700345 / ANG-SQ1</strain>
    </source>
</reference>
<keyword evidence="2" id="KW-1133">Transmembrane helix</keyword>
<dbReference type="STRING" id="398579.Spea_0927"/>
<dbReference type="KEGG" id="spl:Spea_0927"/>
<dbReference type="HOGENOM" id="CLU_091970_0_0_6"/>
<dbReference type="RefSeq" id="WP_012154188.1">
    <property type="nucleotide sequence ID" value="NC_009901.1"/>
</dbReference>
<dbReference type="eggNOG" id="COG3326">
    <property type="taxonomic scope" value="Bacteria"/>
</dbReference>
<dbReference type="InterPro" id="IPR011129">
    <property type="entry name" value="CSD"/>
</dbReference>
<sequence length="205" mass="23040">MTKAQVSTGVIDSWNDDKGFGFIQIPEQKQQVFLHISAFASQSPRPQSGKQVQFTLAKDKQGKWRAEKAQLLSGGSVKSSRKISSKPNRLSITVALGFFATLSISYSLQHTPLWLLLYFISASLVTFIAYGWDKRAAKKQGWRVSELKLHLLSVAGGWPGALLAQQWLRHKSAKSRFKFILWLTISINLALIYLIHRPELNTVLS</sequence>
<dbReference type="Pfam" id="PF06961">
    <property type="entry name" value="DUF1294"/>
    <property type="match status" value="1"/>
</dbReference>
<dbReference type="InterPro" id="IPR010718">
    <property type="entry name" value="DUF1294"/>
</dbReference>
<dbReference type="GO" id="GO:0003677">
    <property type="term" value="F:DNA binding"/>
    <property type="evidence" value="ECO:0007669"/>
    <property type="project" value="UniProtKB-KW"/>
</dbReference>
<proteinExistence type="predicted"/>
<gene>
    <name evidence="4" type="ordered locus">Spea_0927</name>
</gene>
<keyword evidence="1" id="KW-0597">Phosphoprotein</keyword>
<evidence type="ECO:0000256" key="2">
    <source>
        <dbReference type="SAM" id="Phobius"/>
    </source>
</evidence>
<dbReference type="GO" id="GO:0005829">
    <property type="term" value="C:cytosol"/>
    <property type="evidence" value="ECO:0007669"/>
    <property type="project" value="UniProtKB-ARBA"/>
</dbReference>
<keyword evidence="2" id="KW-0472">Membrane</keyword>
<feature type="transmembrane region" description="Helical" evidence="2">
    <location>
        <begin position="179"/>
        <end position="196"/>
    </location>
</feature>
<dbReference type="eggNOG" id="COG1278">
    <property type="taxonomic scope" value="Bacteria"/>
</dbReference>
<dbReference type="InterPro" id="IPR052069">
    <property type="entry name" value="Ca-reg_mRNA-binding_domain"/>
</dbReference>
<accession>A8H117</accession>
<dbReference type="PROSITE" id="PS51857">
    <property type="entry name" value="CSD_2"/>
    <property type="match status" value="1"/>
</dbReference>
<feature type="transmembrane region" description="Helical" evidence="2">
    <location>
        <begin position="90"/>
        <end position="108"/>
    </location>
</feature>
<dbReference type="PANTHER" id="PTHR12962:SF1">
    <property type="entry name" value="COLD SHOCK DOMAIN-CONTAINING PROTEIN CG9705"/>
    <property type="match status" value="1"/>
</dbReference>
<organism evidence="4 5">
    <name type="scientific">Shewanella pealeana (strain ATCC 700345 / ANG-SQ1)</name>
    <dbReference type="NCBI Taxonomy" id="398579"/>
    <lineage>
        <taxon>Bacteria</taxon>
        <taxon>Pseudomonadati</taxon>
        <taxon>Pseudomonadota</taxon>
        <taxon>Gammaproteobacteria</taxon>
        <taxon>Alteromonadales</taxon>
        <taxon>Shewanellaceae</taxon>
        <taxon>Shewanella</taxon>
    </lineage>
</organism>